<dbReference type="InterPro" id="IPR000421">
    <property type="entry name" value="FA58C"/>
</dbReference>
<dbReference type="SUPFAM" id="SSF49785">
    <property type="entry name" value="Galactose-binding domain-like"/>
    <property type="match status" value="1"/>
</dbReference>
<dbReference type="Pfam" id="PF13290">
    <property type="entry name" value="CHB_HEX_C_1"/>
    <property type="match status" value="1"/>
</dbReference>
<reference evidence="9" key="1">
    <citation type="journal article" date="2019" name="Int. J. Syst. Evol. Microbiol.">
        <title>The Global Catalogue of Microorganisms (GCM) 10K type strain sequencing project: providing services to taxonomists for standard genome sequencing and annotation.</title>
        <authorList>
            <consortium name="The Broad Institute Genomics Platform"/>
            <consortium name="The Broad Institute Genome Sequencing Center for Infectious Disease"/>
            <person name="Wu L."/>
            <person name="Ma J."/>
        </authorList>
    </citation>
    <scope>NUCLEOTIDE SEQUENCE [LARGE SCALE GENOMIC DNA]</scope>
    <source>
        <strain evidence="9">KCTC 52298</strain>
    </source>
</reference>
<proteinExistence type="inferred from homology"/>
<dbReference type="EMBL" id="JBHULD010000025">
    <property type="protein sequence ID" value="MFD2556820.1"/>
    <property type="molecule type" value="Genomic_DNA"/>
</dbReference>
<evidence type="ECO:0000313" key="9">
    <source>
        <dbReference type="Proteomes" id="UP001597440"/>
    </source>
</evidence>
<keyword evidence="5" id="KW-0326">Glycosidase</keyword>
<feature type="domain" description="F5/8 type C" evidence="7">
    <location>
        <begin position="605"/>
        <end position="748"/>
    </location>
</feature>
<keyword evidence="3 6" id="KW-0732">Signal</keyword>
<dbReference type="PANTHER" id="PTHR10030">
    <property type="entry name" value="ALPHA-L-FUCOSIDASE"/>
    <property type="match status" value="1"/>
</dbReference>
<dbReference type="InterPro" id="IPR000933">
    <property type="entry name" value="Glyco_hydro_29"/>
</dbReference>
<dbReference type="PANTHER" id="PTHR10030:SF37">
    <property type="entry name" value="ALPHA-L-FUCOSIDASE-RELATED"/>
    <property type="match status" value="1"/>
</dbReference>
<comment type="caution">
    <text evidence="8">The sequence shown here is derived from an EMBL/GenBank/DDBJ whole genome shotgun (WGS) entry which is preliminary data.</text>
</comment>
<dbReference type="InterPro" id="IPR059177">
    <property type="entry name" value="GH29D-like_dom"/>
</dbReference>
<dbReference type="PROSITE" id="PS50022">
    <property type="entry name" value="FA58C_3"/>
    <property type="match status" value="1"/>
</dbReference>
<dbReference type="Proteomes" id="UP001597440">
    <property type="component" value="Unassembled WGS sequence"/>
</dbReference>
<evidence type="ECO:0000256" key="5">
    <source>
        <dbReference type="ARBA" id="ARBA00023295"/>
    </source>
</evidence>
<name>A0ABW5L9S4_9SPHI</name>
<keyword evidence="9" id="KW-1185">Reference proteome</keyword>
<gene>
    <name evidence="8" type="ORF">ACFSQW_20695</name>
</gene>
<accession>A0ABW5L9S4</accession>
<dbReference type="Pfam" id="PF00754">
    <property type="entry name" value="F5_F8_type_C"/>
    <property type="match status" value="1"/>
</dbReference>
<evidence type="ECO:0000313" key="8">
    <source>
        <dbReference type="EMBL" id="MFD2556820.1"/>
    </source>
</evidence>
<dbReference type="InterPro" id="IPR008979">
    <property type="entry name" value="Galactose-bd-like_sf"/>
</dbReference>
<dbReference type="Pfam" id="PF01120">
    <property type="entry name" value="Alpha_L_fucos"/>
    <property type="match status" value="1"/>
</dbReference>
<dbReference type="Gene3D" id="2.60.120.260">
    <property type="entry name" value="Galactose-binding domain-like"/>
    <property type="match status" value="2"/>
</dbReference>
<evidence type="ECO:0000256" key="4">
    <source>
        <dbReference type="ARBA" id="ARBA00022801"/>
    </source>
</evidence>
<feature type="signal peptide" evidence="6">
    <location>
        <begin position="1"/>
        <end position="22"/>
    </location>
</feature>
<evidence type="ECO:0000256" key="3">
    <source>
        <dbReference type="ARBA" id="ARBA00022729"/>
    </source>
</evidence>
<protein>
    <recommendedName>
        <fullName evidence="2">alpha-L-fucosidase</fullName>
        <ecNumber evidence="2">3.2.1.51</ecNumber>
    </recommendedName>
</protein>
<keyword evidence="4" id="KW-0378">Hydrolase</keyword>
<organism evidence="8 9">
    <name type="scientific">Sphingobacterium tabacisoli</name>
    <dbReference type="NCBI Taxonomy" id="2044855"/>
    <lineage>
        <taxon>Bacteria</taxon>
        <taxon>Pseudomonadati</taxon>
        <taxon>Bacteroidota</taxon>
        <taxon>Sphingobacteriia</taxon>
        <taxon>Sphingobacteriales</taxon>
        <taxon>Sphingobacteriaceae</taxon>
        <taxon>Sphingobacterium</taxon>
    </lineage>
</organism>
<evidence type="ECO:0000256" key="6">
    <source>
        <dbReference type="SAM" id="SignalP"/>
    </source>
</evidence>
<dbReference type="EC" id="3.2.1.51" evidence="2"/>
<dbReference type="InterPro" id="IPR057739">
    <property type="entry name" value="Glyco_hydro_29_N"/>
</dbReference>
<comment type="similarity">
    <text evidence="1">Belongs to the glycosyl hydrolase 29 family.</text>
</comment>
<dbReference type="SMART" id="SM00812">
    <property type="entry name" value="Alpha_L_fucos"/>
    <property type="match status" value="1"/>
</dbReference>
<dbReference type="InterPro" id="IPR017853">
    <property type="entry name" value="GH"/>
</dbReference>
<sequence>MTIFNQILLTGCGVLVSLQTFAQQKNVANTLPTKNTYAVTATDTHADIIQKAAHIVPTPKQYEALQNEFIAFIHMGPNTFTKMEWGNGKEDPRIFDLKELDTDQWCRTMESAGMKKVILTVKHHDGFVLWQSRYTDHGIMSTGFRNGKGDILKDLSASCQKYGLKLGIYLSPADLFQIENEKGLYGNLSHYTNRTIPRQVEGRPFKNKTTFQFEVDDYNEYFLNQLFELLTEYGPVHELWFDGAHPKTKGGQKYNYAAWRELINKLAPDAVIFGKEDIRWCGNESGGTRKTEWNVIPYDVDPHKLEGFRDLTDEDLGSREKLYSANYLHYQQAETNTSIREGWFYRDDVHQKVRSADDVFDIYERAVGGNSTFLLNIPPNREGRFSDEDVQVLTEVGKRIKEGYTNNLLQKATAPKELLDKDQATVFTVKDGVIEFKTAQPVRINRFVIQEAVQQNGERIERHAVDMWKDGSWTQIAEATNVGYKRILRFPTVETSRLRLRILESRAIPVLTTVGAYLVPVRPPQLAIQRDLEGKVEIKPHQHEFGWKPHGEDVLANLQSEYHIYYTTDGSEPTIKSQLYSGVFLPTTNGIKAVAIDSDGQRGAVVEETLGIAKREWKVRSSSGSREKFSADKAIDGNENSFWHSQSTGADQFIEIDLGRAYDVSGFAYTPQRKDGEGMMAKGVLKVSVDGENWQDAEDFEFGNLINDPSKRKHLFRNKINTRYVRVISTEITGGGNSLSIAELDFYN</sequence>
<evidence type="ECO:0000256" key="2">
    <source>
        <dbReference type="ARBA" id="ARBA00012662"/>
    </source>
</evidence>
<feature type="chain" id="PRO_5045419465" description="alpha-L-fucosidase" evidence="6">
    <location>
        <begin position="23"/>
        <end position="748"/>
    </location>
</feature>
<dbReference type="RefSeq" id="WP_210354775.1">
    <property type="nucleotide sequence ID" value="NZ_JAEQMU010000002.1"/>
</dbReference>
<dbReference type="SUPFAM" id="SSF51445">
    <property type="entry name" value="(Trans)glycosidases"/>
    <property type="match status" value="1"/>
</dbReference>
<dbReference type="Gene3D" id="3.20.20.80">
    <property type="entry name" value="Glycosidases"/>
    <property type="match status" value="1"/>
</dbReference>
<evidence type="ECO:0000256" key="1">
    <source>
        <dbReference type="ARBA" id="ARBA00007951"/>
    </source>
</evidence>
<evidence type="ECO:0000259" key="7">
    <source>
        <dbReference type="PROSITE" id="PS50022"/>
    </source>
</evidence>